<protein>
    <submittedName>
        <fullName evidence="1">Uncharacterized protein</fullName>
    </submittedName>
</protein>
<evidence type="ECO:0000313" key="1">
    <source>
        <dbReference type="EMBL" id="CAI9726644.1"/>
    </source>
</evidence>
<proteinExistence type="predicted"/>
<gene>
    <name evidence="1" type="ORF">OCTVUL_1B003032</name>
</gene>
<dbReference type="Proteomes" id="UP001162480">
    <property type="component" value="Chromosome 8"/>
</dbReference>
<sequence length="71" mass="8187">MDSKMILRGGEKSKSGMIEHSCLSMIKHIYGTSITDQMIGEYLQLLIYRYKSVYFWGGDHGKVDHCELSRI</sequence>
<dbReference type="AlphaFoldDB" id="A0AA36B3F5"/>
<name>A0AA36B3F5_OCTVU</name>
<keyword evidence="2" id="KW-1185">Reference proteome</keyword>
<reference evidence="1" key="1">
    <citation type="submission" date="2023-08" db="EMBL/GenBank/DDBJ databases">
        <authorList>
            <person name="Alioto T."/>
            <person name="Alioto T."/>
            <person name="Gomez Garrido J."/>
        </authorList>
    </citation>
    <scope>NUCLEOTIDE SEQUENCE</scope>
</reference>
<evidence type="ECO:0000313" key="2">
    <source>
        <dbReference type="Proteomes" id="UP001162480"/>
    </source>
</evidence>
<accession>A0AA36B3F5</accession>
<organism evidence="1 2">
    <name type="scientific">Octopus vulgaris</name>
    <name type="common">Common octopus</name>
    <dbReference type="NCBI Taxonomy" id="6645"/>
    <lineage>
        <taxon>Eukaryota</taxon>
        <taxon>Metazoa</taxon>
        <taxon>Spiralia</taxon>
        <taxon>Lophotrochozoa</taxon>
        <taxon>Mollusca</taxon>
        <taxon>Cephalopoda</taxon>
        <taxon>Coleoidea</taxon>
        <taxon>Octopodiformes</taxon>
        <taxon>Octopoda</taxon>
        <taxon>Incirrata</taxon>
        <taxon>Octopodidae</taxon>
        <taxon>Octopus</taxon>
    </lineage>
</organism>
<dbReference type="EMBL" id="OX597821">
    <property type="protein sequence ID" value="CAI9726644.1"/>
    <property type="molecule type" value="Genomic_DNA"/>
</dbReference>